<dbReference type="Proteomes" id="UP001165085">
    <property type="component" value="Unassembled WGS sequence"/>
</dbReference>
<sequence length="418" mass="46077">MDGFKDALALILPYCPSLRQQVLPVLALSLGNFAYHSSLFDLLIVSKLRYKFPSLFGKPKWISNITGTPTAVDDVTTAMIGPFPELNDFNAITAMVPLPVTLTGLPPDARYWSIQAFLKDGGEMVAGDQIVCDQEFELDSDGKYTLTIGPEEPSTGSWINSGKAKVAKMIVIRAFMVPGGKGWRAPVLSRNNTPVPMAETDRIAGRVALWRAENSGPMHRLKKLITINGLMLFAFPSSSRLFLSGVIGSLLIRNHLLKKVSKKMRGMLLGVRKLKPNVDVSRPAARASLGGSAKHAYFTMIYDAHDHDVVVGGVHKYVVKGKEQFRYTSTTVYEFTSLPISGYFDDTSLVNITKGKRGKDMFEVVLTTSPKYEKGLNEIDVSSQPVGVCVVRLVYPEEDETLEECKPTIKAVEKVKRD</sequence>
<comment type="caution">
    <text evidence="1">The sequence shown here is derived from an EMBL/GenBank/DDBJ whole genome shotgun (WGS) entry which is preliminary data.</text>
</comment>
<organism evidence="1 2">
    <name type="scientific">Triparma strigata</name>
    <dbReference type="NCBI Taxonomy" id="1606541"/>
    <lineage>
        <taxon>Eukaryota</taxon>
        <taxon>Sar</taxon>
        <taxon>Stramenopiles</taxon>
        <taxon>Ochrophyta</taxon>
        <taxon>Bolidophyceae</taxon>
        <taxon>Parmales</taxon>
        <taxon>Triparmaceae</taxon>
        <taxon>Triparma</taxon>
    </lineage>
</organism>
<dbReference type="OrthoDB" id="187840at2759"/>
<dbReference type="EMBL" id="BRXY01000297">
    <property type="protein sequence ID" value="GMH84818.1"/>
    <property type="molecule type" value="Genomic_DNA"/>
</dbReference>
<reference evidence="2" key="1">
    <citation type="journal article" date="2023" name="Commun. Biol.">
        <title>Genome analysis of Parmales, the sister group of diatoms, reveals the evolutionary specialization of diatoms from phago-mixotrophs to photoautotrophs.</title>
        <authorList>
            <person name="Ban H."/>
            <person name="Sato S."/>
            <person name="Yoshikawa S."/>
            <person name="Yamada K."/>
            <person name="Nakamura Y."/>
            <person name="Ichinomiya M."/>
            <person name="Sato N."/>
            <person name="Blanc-Mathieu R."/>
            <person name="Endo H."/>
            <person name="Kuwata A."/>
            <person name="Ogata H."/>
        </authorList>
    </citation>
    <scope>NUCLEOTIDE SEQUENCE [LARGE SCALE GENOMIC DNA]</scope>
    <source>
        <strain evidence="2">NIES 3701</strain>
    </source>
</reference>
<name>A0A9W7BDL9_9STRA</name>
<protein>
    <submittedName>
        <fullName evidence="1">Uncharacterized protein</fullName>
    </submittedName>
</protein>
<gene>
    <name evidence="1" type="ORF">TrST_g239</name>
</gene>
<accession>A0A9W7BDL9</accession>
<proteinExistence type="predicted"/>
<dbReference type="AlphaFoldDB" id="A0A9W7BDL9"/>
<keyword evidence="2" id="KW-1185">Reference proteome</keyword>
<evidence type="ECO:0000313" key="2">
    <source>
        <dbReference type="Proteomes" id="UP001165085"/>
    </source>
</evidence>
<evidence type="ECO:0000313" key="1">
    <source>
        <dbReference type="EMBL" id="GMH84818.1"/>
    </source>
</evidence>